<protein>
    <submittedName>
        <fullName evidence="1">Uncharacterized protein</fullName>
    </submittedName>
</protein>
<sequence>MAESNVANPEDRCEGTSPTFEAQHLYHRGRISLLGGLLGVCRETSAKEKFFGPRAPLNDI</sequence>
<proteinExistence type="predicted"/>
<dbReference type="AlphaFoldDB" id="A0A0C3LBK1"/>
<gene>
    <name evidence="1" type="ORF">M407DRAFT_31480</name>
</gene>
<keyword evidence="2" id="KW-1185">Reference proteome</keyword>
<reference evidence="2" key="2">
    <citation type="submission" date="2015-01" db="EMBL/GenBank/DDBJ databases">
        <title>Evolutionary Origins and Diversification of the Mycorrhizal Mutualists.</title>
        <authorList>
            <consortium name="DOE Joint Genome Institute"/>
            <consortium name="Mycorrhizal Genomics Consortium"/>
            <person name="Kohler A."/>
            <person name="Kuo A."/>
            <person name="Nagy L.G."/>
            <person name="Floudas D."/>
            <person name="Copeland A."/>
            <person name="Barry K.W."/>
            <person name="Cichocki N."/>
            <person name="Veneault-Fourrey C."/>
            <person name="LaButti K."/>
            <person name="Lindquist E.A."/>
            <person name="Lipzen A."/>
            <person name="Lundell T."/>
            <person name="Morin E."/>
            <person name="Murat C."/>
            <person name="Riley R."/>
            <person name="Ohm R."/>
            <person name="Sun H."/>
            <person name="Tunlid A."/>
            <person name="Henrissat B."/>
            <person name="Grigoriev I.V."/>
            <person name="Hibbett D.S."/>
            <person name="Martin F."/>
        </authorList>
    </citation>
    <scope>NUCLEOTIDE SEQUENCE [LARGE SCALE GENOMIC DNA]</scope>
    <source>
        <strain evidence="2">MUT 4182</strain>
    </source>
</reference>
<accession>A0A0C3LBK1</accession>
<evidence type="ECO:0000313" key="1">
    <source>
        <dbReference type="EMBL" id="KIO18862.1"/>
    </source>
</evidence>
<dbReference type="Proteomes" id="UP000054248">
    <property type="component" value="Unassembled WGS sequence"/>
</dbReference>
<name>A0A0C3LBK1_9AGAM</name>
<reference evidence="1 2" key="1">
    <citation type="submission" date="2014-04" db="EMBL/GenBank/DDBJ databases">
        <authorList>
            <consortium name="DOE Joint Genome Institute"/>
            <person name="Kuo A."/>
            <person name="Girlanda M."/>
            <person name="Perotto S."/>
            <person name="Kohler A."/>
            <person name="Nagy L.G."/>
            <person name="Floudas D."/>
            <person name="Copeland A."/>
            <person name="Barry K.W."/>
            <person name="Cichocki N."/>
            <person name="Veneault-Fourrey C."/>
            <person name="LaButti K."/>
            <person name="Lindquist E.A."/>
            <person name="Lipzen A."/>
            <person name="Lundell T."/>
            <person name="Morin E."/>
            <person name="Murat C."/>
            <person name="Sun H."/>
            <person name="Tunlid A."/>
            <person name="Henrissat B."/>
            <person name="Grigoriev I.V."/>
            <person name="Hibbett D.S."/>
            <person name="Martin F."/>
            <person name="Nordberg H.P."/>
            <person name="Cantor M.N."/>
            <person name="Hua S.X."/>
        </authorList>
    </citation>
    <scope>NUCLEOTIDE SEQUENCE [LARGE SCALE GENOMIC DNA]</scope>
    <source>
        <strain evidence="1 2">MUT 4182</strain>
    </source>
</reference>
<dbReference type="HOGENOM" id="CLU_2943552_0_0_1"/>
<organism evidence="1 2">
    <name type="scientific">Tulasnella calospora MUT 4182</name>
    <dbReference type="NCBI Taxonomy" id="1051891"/>
    <lineage>
        <taxon>Eukaryota</taxon>
        <taxon>Fungi</taxon>
        <taxon>Dikarya</taxon>
        <taxon>Basidiomycota</taxon>
        <taxon>Agaricomycotina</taxon>
        <taxon>Agaricomycetes</taxon>
        <taxon>Cantharellales</taxon>
        <taxon>Tulasnellaceae</taxon>
        <taxon>Tulasnella</taxon>
    </lineage>
</organism>
<dbReference type="EMBL" id="KN823255">
    <property type="protein sequence ID" value="KIO18862.1"/>
    <property type="molecule type" value="Genomic_DNA"/>
</dbReference>
<evidence type="ECO:0000313" key="2">
    <source>
        <dbReference type="Proteomes" id="UP000054248"/>
    </source>
</evidence>